<proteinExistence type="predicted"/>
<dbReference type="OrthoDB" id="7478557at2"/>
<accession>A0A149UQF8</accession>
<organism evidence="2 3">
    <name type="scientific">Acetobacter malorum</name>
    <dbReference type="NCBI Taxonomy" id="178901"/>
    <lineage>
        <taxon>Bacteria</taxon>
        <taxon>Pseudomonadati</taxon>
        <taxon>Pseudomonadota</taxon>
        <taxon>Alphaproteobacteria</taxon>
        <taxon>Acetobacterales</taxon>
        <taxon>Acetobacteraceae</taxon>
        <taxon>Acetobacter</taxon>
    </lineage>
</organism>
<evidence type="ECO:0000313" key="3">
    <source>
        <dbReference type="Proteomes" id="UP000075377"/>
    </source>
</evidence>
<gene>
    <name evidence="2" type="ORF">AD951_03860</name>
</gene>
<dbReference type="AlphaFoldDB" id="A0A149UQF8"/>
<evidence type="ECO:0000313" key="2">
    <source>
        <dbReference type="EMBL" id="KXV70084.1"/>
    </source>
</evidence>
<dbReference type="PATRIC" id="fig|178901.14.peg.3338"/>
<feature type="region of interest" description="Disordered" evidence="1">
    <location>
        <begin position="1"/>
        <end position="28"/>
    </location>
</feature>
<comment type="caution">
    <text evidence="2">The sequence shown here is derived from an EMBL/GenBank/DDBJ whole genome shotgun (WGS) entry which is preliminary data.</text>
</comment>
<evidence type="ECO:0008006" key="4">
    <source>
        <dbReference type="Google" id="ProtNLM"/>
    </source>
</evidence>
<sequence length="85" mass="9609">MSKKPTASSFLDVMKRQQEPATKAVKPVKNTRAGLKHIGGYLEADTVEKVAILRARLKLDNSQLIKRAIEELFERENAARKFGDR</sequence>
<dbReference type="EMBL" id="LHZX01000248">
    <property type="protein sequence ID" value="KXV70084.1"/>
    <property type="molecule type" value="Genomic_DNA"/>
</dbReference>
<evidence type="ECO:0000256" key="1">
    <source>
        <dbReference type="SAM" id="MobiDB-lite"/>
    </source>
</evidence>
<protein>
    <recommendedName>
        <fullName evidence="4">Ribbon-helix-helix protein CopG domain-containing protein</fullName>
    </recommendedName>
</protein>
<dbReference type="RefSeq" id="WP_061499491.1">
    <property type="nucleotide sequence ID" value="NZ_LHZX01000248.1"/>
</dbReference>
<name>A0A149UQF8_9PROT</name>
<dbReference type="Proteomes" id="UP000075377">
    <property type="component" value="Unassembled WGS sequence"/>
</dbReference>
<reference evidence="2 3" key="1">
    <citation type="submission" date="2015-06" db="EMBL/GenBank/DDBJ databases">
        <title>Improved classification and identification of acetic acid bacteria using matrix-assisted laser desorption/ionization time-of-flight mass spectrometry; Gluconobacter nephelii and Gluconobacter uchimurae are later heterotypic synonyms of Gluconobacter japonicus and Gluconobacter oxydans, respectively.</title>
        <authorList>
            <person name="Li L."/>
            <person name="Cleenwerck I."/>
            <person name="De Vuyst L."/>
            <person name="Vandamme P."/>
        </authorList>
    </citation>
    <scope>NUCLEOTIDE SEQUENCE [LARGE SCALE GENOMIC DNA]</scope>
    <source>
        <strain evidence="2 3">LMG 1699</strain>
    </source>
</reference>